<name>A0A9Q1FES8_SYNKA</name>
<dbReference type="Proteomes" id="UP001152622">
    <property type="component" value="Chromosome 6"/>
</dbReference>
<reference evidence="1" key="1">
    <citation type="journal article" date="2023" name="Science">
        <title>Genome structures resolve the early diversification of teleost fishes.</title>
        <authorList>
            <person name="Parey E."/>
            <person name="Louis A."/>
            <person name="Montfort J."/>
            <person name="Bouchez O."/>
            <person name="Roques C."/>
            <person name="Iampietro C."/>
            <person name="Lluch J."/>
            <person name="Castinel A."/>
            <person name="Donnadieu C."/>
            <person name="Desvignes T."/>
            <person name="Floi Bucao C."/>
            <person name="Jouanno E."/>
            <person name="Wen M."/>
            <person name="Mejri S."/>
            <person name="Dirks R."/>
            <person name="Jansen H."/>
            <person name="Henkel C."/>
            <person name="Chen W.J."/>
            <person name="Zahm M."/>
            <person name="Cabau C."/>
            <person name="Klopp C."/>
            <person name="Thompson A.W."/>
            <person name="Robinson-Rechavi M."/>
            <person name="Braasch I."/>
            <person name="Lecointre G."/>
            <person name="Bobe J."/>
            <person name="Postlethwait J.H."/>
            <person name="Berthelot C."/>
            <person name="Roest Crollius H."/>
            <person name="Guiguen Y."/>
        </authorList>
    </citation>
    <scope>NUCLEOTIDE SEQUENCE</scope>
    <source>
        <strain evidence="1">WJC10195</strain>
    </source>
</reference>
<protein>
    <submittedName>
        <fullName evidence="1">Uncharacterized protein</fullName>
    </submittedName>
</protein>
<keyword evidence="2" id="KW-1185">Reference proteome</keyword>
<proteinExistence type="predicted"/>
<accession>A0A9Q1FES8</accession>
<organism evidence="1 2">
    <name type="scientific">Synaphobranchus kaupii</name>
    <name type="common">Kaup's arrowtooth eel</name>
    <dbReference type="NCBI Taxonomy" id="118154"/>
    <lineage>
        <taxon>Eukaryota</taxon>
        <taxon>Metazoa</taxon>
        <taxon>Chordata</taxon>
        <taxon>Craniata</taxon>
        <taxon>Vertebrata</taxon>
        <taxon>Euteleostomi</taxon>
        <taxon>Actinopterygii</taxon>
        <taxon>Neopterygii</taxon>
        <taxon>Teleostei</taxon>
        <taxon>Anguilliformes</taxon>
        <taxon>Synaphobranchidae</taxon>
        <taxon>Synaphobranchus</taxon>
    </lineage>
</organism>
<gene>
    <name evidence="1" type="ORF">SKAU_G00197650</name>
</gene>
<dbReference type="EMBL" id="JAINUF010000006">
    <property type="protein sequence ID" value="KAJ8356971.1"/>
    <property type="molecule type" value="Genomic_DNA"/>
</dbReference>
<comment type="caution">
    <text evidence="1">The sequence shown here is derived from an EMBL/GenBank/DDBJ whole genome shotgun (WGS) entry which is preliminary data.</text>
</comment>
<sequence>MPQLSHVSVTLLTATFAPDCRDDNWIFWAPVQGLHIQGIITRDGKLHWLNAKWNLLQEVLGGRMGVAISFCPPQVPSITLRLFPEDRIQESLACCYFRPRKPAETPEEHQLSARSRGSVPVFTCRGETKQRPGRVVHLGHTLSKPSIPSSRRLRNPSPILRQTGAIL</sequence>
<evidence type="ECO:0000313" key="1">
    <source>
        <dbReference type="EMBL" id="KAJ8356971.1"/>
    </source>
</evidence>
<dbReference type="AlphaFoldDB" id="A0A9Q1FES8"/>
<evidence type="ECO:0000313" key="2">
    <source>
        <dbReference type="Proteomes" id="UP001152622"/>
    </source>
</evidence>